<dbReference type="SUPFAM" id="SSF50891">
    <property type="entry name" value="Cyclophilin-like"/>
    <property type="match status" value="1"/>
</dbReference>
<dbReference type="RefSeq" id="WP_013999264.1">
    <property type="nucleotide sequence ID" value="NZ_AP011526.1"/>
</dbReference>
<dbReference type="PROSITE" id="PS51257">
    <property type="entry name" value="PROKAR_LIPOPROTEIN"/>
    <property type="match status" value="1"/>
</dbReference>
<protein>
    <recommendedName>
        <fullName evidence="1">Cyclophilin-like domain-containing protein</fullName>
    </recommendedName>
</protein>
<dbReference type="Pfam" id="PF18050">
    <property type="entry name" value="Cyclophil_like2"/>
    <property type="match status" value="1"/>
</dbReference>
<dbReference type="InterPro" id="IPR029000">
    <property type="entry name" value="Cyclophilin-like_dom_sf"/>
</dbReference>
<dbReference type="InterPro" id="IPR041183">
    <property type="entry name" value="Cyclophilin-like"/>
</dbReference>
<dbReference type="Proteomes" id="UP000264208">
    <property type="component" value="Chromosome"/>
</dbReference>
<organism evidence="2 3">
    <name type="scientific">Methanococcus maripaludis KA1</name>
    <dbReference type="NCBI Taxonomy" id="637914"/>
    <lineage>
        <taxon>Archaea</taxon>
        <taxon>Methanobacteriati</taxon>
        <taxon>Methanobacteriota</taxon>
        <taxon>Methanomada group</taxon>
        <taxon>Methanococci</taxon>
        <taxon>Methanococcales</taxon>
        <taxon>Methanococcaceae</taxon>
        <taxon>Methanococcus</taxon>
    </lineage>
</organism>
<dbReference type="KEGG" id="mmak:MMKA1_08780"/>
<dbReference type="Gene3D" id="2.40.100.20">
    <property type="match status" value="1"/>
</dbReference>
<dbReference type="GeneID" id="10982355"/>
<dbReference type="AlphaFoldDB" id="A0A2Z5PHX1"/>
<gene>
    <name evidence="2" type="ORF">MMKA1_08780</name>
</gene>
<dbReference type="GeneID" id="41279295"/>
<proteinExistence type="predicted"/>
<sequence length="174" mass="19206">MEVIPKYNRIKRMLIFSGVLLLAVLSTGCVEENNLDQNITNQSENEPVELNNSKAGDSKMRISIESNGETVVFELNDGQAAKELYEQLPLTIEVKNYSSNEKIFYPPNKLNTSNTPLANAKTGTLAYYAPWGDVVMFYGNFGTAGGLYELGNVVYGGEHIKNMSGTITIKKIVN</sequence>
<accession>A0A2Z5PHX1</accession>
<feature type="domain" description="Cyclophilin-like" evidence="1">
    <location>
        <begin position="64"/>
        <end position="169"/>
    </location>
</feature>
<name>A0A2Z5PHX1_METMI</name>
<evidence type="ECO:0000259" key="1">
    <source>
        <dbReference type="Pfam" id="PF18050"/>
    </source>
</evidence>
<evidence type="ECO:0000313" key="3">
    <source>
        <dbReference type="Proteomes" id="UP000264208"/>
    </source>
</evidence>
<reference evidence="2 3" key="1">
    <citation type="submission" date="2009-06" db="EMBL/GenBank/DDBJ databases">
        <title>Molecular Evidence for Microbiologically Influenced Corrosion from genome of Methanogen.</title>
        <authorList>
            <person name="Ito N."/>
            <person name="Tsurumaru H."/>
            <person name="Shimizu A."/>
            <person name="Harada T."/>
            <person name="Hosoyama A."/>
            <person name="Horikawa H."/>
            <person name="Wakai S."/>
            <person name="Sasaki K."/>
            <person name="Nishijima K."/>
            <person name="Ataku H."/>
            <person name="Yamazaki J."/>
            <person name="Mise M."/>
            <person name="Yamazaki S."/>
            <person name="Tanikawa S."/>
            <person name="Harayama S."/>
            <person name="Fujita N."/>
        </authorList>
    </citation>
    <scope>NUCLEOTIDE SEQUENCE [LARGE SCALE GENOMIC DNA]</scope>
    <source>
        <strain evidence="3">KA1 ( NBRC 102054)</strain>
    </source>
</reference>
<dbReference type="EMBL" id="AP011526">
    <property type="protein sequence ID" value="BAP60995.1"/>
    <property type="molecule type" value="Genomic_DNA"/>
</dbReference>
<evidence type="ECO:0000313" key="2">
    <source>
        <dbReference type="EMBL" id="BAP60995.1"/>
    </source>
</evidence>